<dbReference type="OrthoDB" id="9795402at2"/>
<dbReference type="Proteomes" id="UP000075411">
    <property type="component" value="Unassembled WGS sequence"/>
</dbReference>
<dbReference type="STRING" id="104102.AtDm6_3592"/>
<evidence type="ECO:0000313" key="3">
    <source>
        <dbReference type="EMBL" id="KXV56746.1"/>
    </source>
</evidence>
<reference evidence="2 4" key="1">
    <citation type="submission" date="2014-06" db="EMBL/GenBank/DDBJ databases">
        <title>Functional and comparative genomic analyses of the Drosophila gut microbiota identify candidate symbiosis factors.</title>
        <authorList>
            <person name="Newell P.D."/>
            <person name="Chaston J.M."/>
            <person name="Douglas A.E."/>
        </authorList>
    </citation>
    <scope>NUCLEOTIDE SEQUENCE [LARGE SCALE GENOMIC DNA]</scope>
    <source>
        <strain evidence="2 4">DmCS_006</strain>
    </source>
</reference>
<dbReference type="GeneID" id="89478779"/>
<keyword evidence="2" id="KW-0645">Protease</keyword>
<dbReference type="Gene3D" id="3.30.2010.10">
    <property type="entry name" value="Metalloproteases ('zincins'), catalytic domain"/>
    <property type="match status" value="1"/>
</dbReference>
<dbReference type="PATRIC" id="fig|104102.12.peg.2093"/>
<dbReference type="InterPro" id="IPR053136">
    <property type="entry name" value="UTP_pyrophosphatase-like"/>
</dbReference>
<evidence type="ECO:0000313" key="4">
    <source>
        <dbReference type="Proteomes" id="UP000029448"/>
    </source>
</evidence>
<dbReference type="EMBL" id="JOKM01000122">
    <property type="protein sequence ID" value="KGB20813.1"/>
    <property type="molecule type" value="Genomic_DNA"/>
</dbReference>
<comment type="caution">
    <text evidence="2">The sequence shown here is derived from an EMBL/GenBank/DDBJ whole genome shotgun (WGS) entry which is preliminary data.</text>
</comment>
<dbReference type="PANTHER" id="PTHR30399:SF1">
    <property type="entry name" value="UTP PYROPHOSPHATASE"/>
    <property type="match status" value="1"/>
</dbReference>
<organism evidence="2 4">
    <name type="scientific">Acetobacter tropicalis</name>
    <dbReference type="NCBI Taxonomy" id="104102"/>
    <lineage>
        <taxon>Bacteria</taxon>
        <taxon>Pseudomonadati</taxon>
        <taxon>Pseudomonadota</taxon>
        <taxon>Alphaproteobacteria</taxon>
        <taxon>Acetobacterales</taxon>
        <taxon>Acetobacteraceae</taxon>
        <taxon>Acetobacter</taxon>
    </lineage>
</organism>
<keyword evidence="4" id="KW-1185">Reference proteome</keyword>
<sequence length="238" mass="26931">MAAPRTTSPHTETVLLGNTAVPILWRPSSRARRLSVRIDPKRQAVIVSYPPAFPKQRALLFLQNQSHWITSRLTLLTQAPLFAPNSIIPICGIPHTIVHHPHARGGAWLENTTLVVTGEEDFIGRRVADFLKKHAHTILGQELRTLAQRSELHPSRLDIRDTSSRWGSCSSSGRIMLSWRLVMAAHPVQHYLIAHELAHLKHMNHSPAFWTLVDTLTPHRRQAEAWLKQHGNQLLSAR</sequence>
<dbReference type="RefSeq" id="WP_035382477.1">
    <property type="nucleotide sequence ID" value="NZ_JACAOJ010000021.1"/>
</dbReference>
<reference evidence="3 5" key="2">
    <citation type="submission" date="2015-06" db="EMBL/GenBank/DDBJ databases">
        <title>Improved classification and identification of acetic acid bacteria using matrix-assisted laser desorption/ionization time-of-flight mass spectrometry; Gluconobacter nephelii and Gluconobacter uchimurae are later heterotypic synonyms of Gluconobacter japonicus and Gluconobacter oxydans, respectively.</title>
        <authorList>
            <person name="Li L."/>
            <person name="Cleenwerck I."/>
            <person name="De Vuyst L."/>
            <person name="Vandamme P."/>
        </authorList>
    </citation>
    <scope>NUCLEOTIDE SEQUENCE [LARGE SCALE GENOMIC DNA]</scope>
    <source>
        <strain evidence="3 5">LMG 1663</strain>
    </source>
</reference>
<proteinExistence type="predicted"/>
<dbReference type="EC" id="3.4.24.-" evidence="2"/>
<keyword evidence="2" id="KW-0482">Metalloprotease</keyword>
<dbReference type="EMBL" id="LHZT01000124">
    <property type="protein sequence ID" value="KXV56746.1"/>
    <property type="molecule type" value="Genomic_DNA"/>
</dbReference>
<dbReference type="GO" id="GO:0008237">
    <property type="term" value="F:metallopeptidase activity"/>
    <property type="evidence" value="ECO:0007669"/>
    <property type="project" value="UniProtKB-KW"/>
</dbReference>
<name>A0A095AVN5_9PROT</name>
<protein>
    <submittedName>
        <fullName evidence="2">Zinc metalloprotease</fullName>
        <ecNumber evidence="2">3.4.24.-</ecNumber>
    </submittedName>
</protein>
<gene>
    <name evidence="3" type="ORF">AD947_10425</name>
    <name evidence="2" type="ORF">AtDm6_3592</name>
</gene>
<dbReference type="PANTHER" id="PTHR30399">
    <property type="entry name" value="UNCHARACTERIZED PROTEIN YGJP"/>
    <property type="match status" value="1"/>
</dbReference>
<dbReference type="Proteomes" id="UP000029448">
    <property type="component" value="Unassembled WGS sequence"/>
</dbReference>
<evidence type="ECO:0000259" key="1">
    <source>
        <dbReference type="Pfam" id="PF01863"/>
    </source>
</evidence>
<dbReference type="CDD" id="cd07344">
    <property type="entry name" value="M48_yhfN_like"/>
    <property type="match status" value="1"/>
</dbReference>
<dbReference type="InterPro" id="IPR002725">
    <property type="entry name" value="YgjP-like_metallopeptidase"/>
</dbReference>
<accession>A0A095AVN5</accession>
<dbReference type="AlphaFoldDB" id="A0A095AVN5"/>
<keyword evidence="2" id="KW-0378">Hydrolase</keyword>
<dbReference type="Pfam" id="PF01863">
    <property type="entry name" value="YgjP-like"/>
    <property type="match status" value="1"/>
</dbReference>
<dbReference type="GO" id="GO:0006508">
    <property type="term" value="P:proteolysis"/>
    <property type="evidence" value="ECO:0007669"/>
    <property type="project" value="UniProtKB-KW"/>
</dbReference>
<feature type="domain" description="YgjP-like metallopeptidase" evidence="1">
    <location>
        <begin position="33"/>
        <end position="230"/>
    </location>
</feature>
<evidence type="ECO:0000313" key="2">
    <source>
        <dbReference type="EMBL" id="KGB20813.1"/>
    </source>
</evidence>
<evidence type="ECO:0000313" key="5">
    <source>
        <dbReference type="Proteomes" id="UP000075411"/>
    </source>
</evidence>